<reference evidence="3 4" key="1">
    <citation type="submission" date="2024-06" db="EMBL/GenBank/DDBJ databases">
        <title>The Natural Products Discovery Center: Release of the First 8490 Sequenced Strains for Exploring Actinobacteria Biosynthetic Diversity.</title>
        <authorList>
            <person name="Kalkreuter E."/>
            <person name="Kautsar S.A."/>
            <person name="Yang D."/>
            <person name="Bader C.D."/>
            <person name="Teijaro C.N."/>
            <person name="Fluegel L."/>
            <person name="Davis C.M."/>
            <person name="Simpson J.R."/>
            <person name="Lauterbach L."/>
            <person name="Steele A.D."/>
            <person name="Gui C."/>
            <person name="Meng S."/>
            <person name="Li G."/>
            <person name="Viehrig K."/>
            <person name="Ye F."/>
            <person name="Su P."/>
            <person name="Kiefer A.F."/>
            <person name="Nichols A."/>
            <person name="Cepeda A.J."/>
            <person name="Yan W."/>
            <person name="Fan B."/>
            <person name="Jiang Y."/>
            <person name="Adhikari A."/>
            <person name="Zheng C.-J."/>
            <person name="Schuster L."/>
            <person name="Cowan T.M."/>
            <person name="Smanski M.J."/>
            <person name="Chevrette M.G."/>
            <person name="De Carvalho L.P.S."/>
            <person name="Shen B."/>
        </authorList>
    </citation>
    <scope>NUCLEOTIDE SEQUENCE [LARGE SCALE GENOMIC DNA]</scope>
    <source>
        <strain evidence="3 4">NPDC020594</strain>
    </source>
</reference>
<organism evidence="3 4">
    <name type="scientific">Streptomyces flaveolus</name>
    <dbReference type="NCBI Taxonomy" id="67297"/>
    <lineage>
        <taxon>Bacteria</taxon>
        <taxon>Bacillati</taxon>
        <taxon>Actinomycetota</taxon>
        <taxon>Actinomycetes</taxon>
        <taxon>Kitasatosporales</taxon>
        <taxon>Streptomycetaceae</taxon>
        <taxon>Streptomyces</taxon>
    </lineage>
</organism>
<evidence type="ECO:0000313" key="3">
    <source>
        <dbReference type="EMBL" id="MEU5713412.1"/>
    </source>
</evidence>
<name>A0ABV3ANX2_9ACTN</name>
<dbReference type="RefSeq" id="WP_359261159.1">
    <property type="nucleotide sequence ID" value="NZ_JBFAEG010000050.1"/>
</dbReference>
<evidence type="ECO:0000259" key="2">
    <source>
        <dbReference type="Pfam" id="PF00975"/>
    </source>
</evidence>
<evidence type="ECO:0000256" key="1">
    <source>
        <dbReference type="ARBA" id="ARBA00007169"/>
    </source>
</evidence>
<dbReference type="GO" id="GO:0016787">
    <property type="term" value="F:hydrolase activity"/>
    <property type="evidence" value="ECO:0007669"/>
    <property type="project" value="UniProtKB-KW"/>
</dbReference>
<dbReference type="Gene3D" id="3.40.50.1820">
    <property type="entry name" value="alpha/beta hydrolase"/>
    <property type="match status" value="1"/>
</dbReference>
<keyword evidence="3" id="KW-0378">Hydrolase</keyword>
<dbReference type="EMBL" id="JBFAEG010000050">
    <property type="protein sequence ID" value="MEU5713412.1"/>
    <property type="molecule type" value="Genomic_DNA"/>
</dbReference>
<proteinExistence type="inferred from homology"/>
<dbReference type="Proteomes" id="UP001551011">
    <property type="component" value="Unassembled WGS sequence"/>
</dbReference>
<dbReference type="Pfam" id="PF00975">
    <property type="entry name" value="Thioesterase"/>
    <property type="match status" value="1"/>
</dbReference>
<protein>
    <submittedName>
        <fullName evidence="3">Alpha/beta fold hydrolase</fullName>
    </submittedName>
</protein>
<dbReference type="PANTHER" id="PTHR11487">
    <property type="entry name" value="THIOESTERASE"/>
    <property type="match status" value="1"/>
</dbReference>
<dbReference type="InterPro" id="IPR012223">
    <property type="entry name" value="TEII"/>
</dbReference>
<dbReference type="SUPFAM" id="SSF53474">
    <property type="entry name" value="alpha/beta-Hydrolases"/>
    <property type="match status" value="1"/>
</dbReference>
<sequence>MTVTSLPFTAAAWLRVLHAPERPLHRLVCFPHAGGAASFFRAWPALLGPDTEVLAVRYPGREDRILEEPARTMDDLAGPVAAALAGLPPLPTVYFGHSMGASVAYEVARETAPRLLLVSGRAAPHRLPRFRYDDDAALLADVRRRGGPLAPALDDPDLVELVLPALRADYALLEDYAAKARAERLDLPVAAFYGEADPDVPADAVLAWADVAAPGAFTSRAFPGDHFYLVPHAAEVTGDITAHLSALSVPMARRNT</sequence>
<dbReference type="InterPro" id="IPR001031">
    <property type="entry name" value="Thioesterase"/>
</dbReference>
<accession>A0ABV3ANX2</accession>
<dbReference type="InterPro" id="IPR029058">
    <property type="entry name" value="AB_hydrolase_fold"/>
</dbReference>
<evidence type="ECO:0000313" key="4">
    <source>
        <dbReference type="Proteomes" id="UP001551011"/>
    </source>
</evidence>
<keyword evidence="4" id="KW-1185">Reference proteome</keyword>
<comment type="similarity">
    <text evidence="1">Belongs to the thioesterase family.</text>
</comment>
<dbReference type="PANTHER" id="PTHR11487:SF0">
    <property type="entry name" value="S-ACYL FATTY ACID SYNTHASE THIOESTERASE, MEDIUM CHAIN"/>
    <property type="match status" value="1"/>
</dbReference>
<feature type="domain" description="Thioesterase" evidence="2">
    <location>
        <begin position="26"/>
        <end position="242"/>
    </location>
</feature>
<gene>
    <name evidence="3" type="ORF">AB0H04_42470</name>
</gene>
<comment type="caution">
    <text evidence="3">The sequence shown here is derived from an EMBL/GenBank/DDBJ whole genome shotgun (WGS) entry which is preliminary data.</text>
</comment>